<dbReference type="SUPFAM" id="SSF117856">
    <property type="entry name" value="AF0104/ALDC/Ptd012-like"/>
    <property type="match status" value="1"/>
</dbReference>
<feature type="region of interest" description="Disordered" evidence="9">
    <location>
        <begin position="294"/>
        <end position="346"/>
    </location>
</feature>
<comment type="pathway">
    <text evidence="2">Polyol metabolism; (R,R)-butane-2,3-diol biosynthesis; (R,R)-butane-2,3-diol from pyruvate: step 2/3.</text>
</comment>
<dbReference type="UniPathway" id="UPA00626">
    <property type="reaction ID" value="UER00678"/>
</dbReference>
<accession>A0A8H6JDR0</accession>
<dbReference type="Proteomes" id="UP000654918">
    <property type="component" value="Unassembled WGS sequence"/>
</dbReference>
<dbReference type="GO" id="GO:0045151">
    <property type="term" value="P:acetoin biosynthetic process"/>
    <property type="evidence" value="ECO:0007669"/>
    <property type="project" value="UniProtKB-KW"/>
</dbReference>
<dbReference type="Pfam" id="PF03306">
    <property type="entry name" value="AAL_decarboxy"/>
    <property type="match status" value="1"/>
</dbReference>
<evidence type="ECO:0000256" key="8">
    <source>
        <dbReference type="ARBA" id="ARBA00023239"/>
    </source>
</evidence>
<sequence>MAVNEIYQYSIISALMDGVASTGLPLRDLLAHGDHGLGTFRRMFGEMIVLDGRVYQMKSDGTVSEVDAGPGGDAVSPFAMVTRLRPTAALRAAFNDKKGLFDRLTQHFPGSRNFFLAIRIDGVFRDVTVRTARGQSRPGESMLEVGRNQASHTFAGPVRGTVVGFRSPEYTQGISLLRRAHYARPLFPRGARAEAAFAGWAPEDFLEVTCAFRATLNWYAVPVAAMLDGFAADVGRALGSAEARRVEGHLDREERGVRRPAVGAQPAAGGPSGAGHSPLGRAARQRVFRLPRAARRPAAGPRALAAAQVGAPEPRRVGRPGLQHLPAERDARRGKRGRSSSREALREAHPELEMSKFFHVLCSLPLRFLDRFLGMSERWQRRFLKSVFHAVSRVKASHAPMFLSGEVRAWSSKPADETGRRNWDHTDEHLPRIFPELAVRSVSLACLSRIYKLTYDRYHGWEVRTDAQGRAVWMWDDDDVTPLSWAHLPSRVEYKPYPVDGVLGMSPESWRAVWRSDRQAERLAWTGPGMDRPRWEGYGRAGRPDPDECRCHFGQACALCTPLPFVGVPEWELLTAEERRAERALNEYLRDFKMELAPRAWTSPARSTVPVDEAAAQLLSSLSTEFVWDRKSRSRR</sequence>
<dbReference type="CDD" id="cd17299">
    <property type="entry name" value="acetolactate_decarboxylase"/>
    <property type="match status" value="1"/>
</dbReference>
<evidence type="ECO:0000256" key="4">
    <source>
        <dbReference type="ARBA" id="ARBA00013204"/>
    </source>
</evidence>
<evidence type="ECO:0000256" key="3">
    <source>
        <dbReference type="ARBA" id="ARBA00007106"/>
    </source>
</evidence>
<dbReference type="EMBL" id="WIGO01000471">
    <property type="protein sequence ID" value="KAF6811224.1"/>
    <property type="molecule type" value="Genomic_DNA"/>
</dbReference>
<reference evidence="10" key="1">
    <citation type="journal article" date="2020" name="Phytopathology">
        <title>Genome Sequence Resources of Colletotrichum truncatum, C. plurivorum, C. musicola, and C. sojae: Four Species Pathogenic to Soybean (Glycine max).</title>
        <authorList>
            <person name="Rogerio F."/>
            <person name="Boufleur T.R."/>
            <person name="Ciampi-Guillardi M."/>
            <person name="Sukno S.A."/>
            <person name="Thon M.R."/>
            <person name="Massola Junior N.S."/>
            <person name="Baroncelli R."/>
        </authorList>
    </citation>
    <scope>NUCLEOTIDE SEQUENCE</scope>
    <source>
        <strain evidence="10">LFN00145</strain>
    </source>
</reference>
<dbReference type="AlphaFoldDB" id="A0A8H6JDR0"/>
<evidence type="ECO:0000256" key="5">
    <source>
        <dbReference type="ARBA" id="ARBA00020164"/>
    </source>
</evidence>
<keyword evidence="11" id="KW-1185">Reference proteome</keyword>
<keyword evidence="8" id="KW-0456">Lyase</keyword>
<comment type="similarity">
    <text evidence="3">Belongs to the alpha-acetolactate decarboxylase family.</text>
</comment>
<protein>
    <recommendedName>
        <fullName evidence="5">Alpha-acetolactate decarboxylase</fullName>
        <ecNumber evidence="4">4.1.1.5</ecNumber>
    </recommendedName>
</protein>
<comment type="caution">
    <text evidence="10">The sequence shown here is derived from an EMBL/GenBank/DDBJ whole genome shotgun (WGS) entry which is preliminary data.</text>
</comment>
<feature type="compositionally biased region" description="Low complexity" evidence="9">
    <location>
        <begin position="296"/>
        <end position="312"/>
    </location>
</feature>
<dbReference type="PANTHER" id="PTHR35524">
    <property type="entry name" value="ALPHA-ACETOLACTATE DECARBOXYLASE"/>
    <property type="match status" value="1"/>
</dbReference>
<evidence type="ECO:0000256" key="7">
    <source>
        <dbReference type="ARBA" id="ARBA00023061"/>
    </source>
</evidence>
<organism evidence="10 11">
    <name type="scientific">Colletotrichum plurivorum</name>
    <dbReference type="NCBI Taxonomy" id="2175906"/>
    <lineage>
        <taxon>Eukaryota</taxon>
        <taxon>Fungi</taxon>
        <taxon>Dikarya</taxon>
        <taxon>Ascomycota</taxon>
        <taxon>Pezizomycotina</taxon>
        <taxon>Sordariomycetes</taxon>
        <taxon>Hypocreomycetidae</taxon>
        <taxon>Glomerellales</taxon>
        <taxon>Glomerellaceae</taxon>
        <taxon>Colletotrichum</taxon>
        <taxon>Colletotrichum orchidearum species complex</taxon>
    </lineage>
</organism>
<keyword evidence="7" id="KW-0005">Acetoin biosynthesis</keyword>
<dbReference type="Gene3D" id="3.30.1330.80">
    <property type="entry name" value="Hypothetical protein, similar to alpha- acetolactate decarboxylase, domain 2"/>
    <property type="match status" value="2"/>
</dbReference>
<evidence type="ECO:0000256" key="6">
    <source>
        <dbReference type="ARBA" id="ARBA00022793"/>
    </source>
</evidence>
<dbReference type="GO" id="GO:0047605">
    <property type="term" value="F:acetolactate decarboxylase activity"/>
    <property type="evidence" value="ECO:0007669"/>
    <property type="project" value="UniProtKB-EC"/>
</dbReference>
<evidence type="ECO:0000256" key="2">
    <source>
        <dbReference type="ARBA" id="ARBA00005170"/>
    </source>
</evidence>
<dbReference type="EC" id="4.1.1.5" evidence="4"/>
<evidence type="ECO:0000313" key="11">
    <source>
        <dbReference type="Proteomes" id="UP000654918"/>
    </source>
</evidence>
<name>A0A8H6JDR0_9PEZI</name>
<dbReference type="PANTHER" id="PTHR35524:SF1">
    <property type="entry name" value="ALPHA-ACETOLACTATE DECARBOXYLASE"/>
    <property type="match status" value="1"/>
</dbReference>
<evidence type="ECO:0000313" key="10">
    <source>
        <dbReference type="EMBL" id="KAF6811224.1"/>
    </source>
</evidence>
<keyword evidence="6" id="KW-0210">Decarboxylase</keyword>
<gene>
    <name evidence="10" type="ORF">CPLU01_15160</name>
</gene>
<comment type="catalytic activity">
    <reaction evidence="1">
        <text>(2S)-2-acetolactate + H(+) = (R)-acetoin + CO2</text>
        <dbReference type="Rhea" id="RHEA:21580"/>
        <dbReference type="ChEBI" id="CHEBI:15378"/>
        <dbReference type="ChEBI" id="CHEBI:15686"/>
        <dbReference type="ChEBI" id="CHEBI:16526"/>
        <dbReference type="ChEBI" id="CHEBI:58476"/>
        <dbReference type="EC" id="4.1.1.5"/>
    </reaction>
</comment>
<feature type="compositionally biased region" description="Low complexity" evidence="9">
    <location>
        <begin position="260"/>
        <end position="269"/>
    </location>
</feature>
<feature type="compositionally biased region" description="Basic and acidic residues" evidence="9">
    <location>
        <begin position="243"/>
        <end position="257"/>
    </location>
</feature>
<dbReference type="InterPro" id="IPR005128">
    <property type="entry name" value="Acetolactate_a_deCO2ase"/>
</dbReference>
<evidence type="ECO:0000256" key="9">
    <source>
        <dbReference type="SAM" id="MobiDB-lite"/>
    </source>
</evidence>
<proteinExistence type="inferred from homology"/>
<evidence type="ECO:0000256" key="1">
    <source>
        <dbReference type="ARBA" id="ARBA00001784"/>
    </source>
</evidence>
<feature type="region of interest" description="Disordered" evidence="9">
    <location>
        <begin position="243"/>
        <end position="280"/>
    </location>
</feature>